<dbReference type="Pfam" id="PF20503">
    <property type="entry name" value="DUF6730"/>
    <property type="match status" value="1"/>
</dbReference>
<evidence type="ECO:0000313" key="2">
    <source>
        <dbReference type="EMBL" id="MDT0642272.1"/>
    </source>
</evidence>
<name>A0ABU3C7H4_9FLAO</name>
<keyword evidence="1" id="KW-0812">Transmembrane</keyword>
<proteinExistence type="predicted"/>
<accession>A0ABU3C7H4</accession>
<reference evidence="2 3" key="1">
    <citation type="submission" date="2023-09" db="EMBL/GenBank/DDBJ databases">
        <authorList>
            <person name="Rey-Velasco X."/>
        </authorList>
    </citation>
    <scope>NUCLEOTIDE SEQUENCE [LARGE SCALE GENOMIC DNA]</scope>
    <source>
        <strain evidence="2 3">F363</strain>
    </source>
</reference>
<organism evidence="2 3">
    <name type="scientific">Autumnicola tepida</name>
    <dbReference type="NCBI Taxonomy" id="3075595"/>
    <lineage>
        <taxon>Bacteria</taxon>
        <taxon>Pseudomonadati</taxon>
        <taxon>Bacteroidota</taxon>
        <taxon>Flavobacteriia</taxon>
        <taxon>Flavobacteriales</taxon>
        <taxon>Flavobacteriaceae</taxon>
        <taxon>Autumnicola</taxon>
    </lineage>
</organism>
<feature type="transmembrane region" description="Helical" evidence="1">
    <location>
        <begin position="82"/>
        <end position="103"/>
    </location>
</feature>
<dbReference type="RefSeq" id="WP_311533946.1">
    <property type="nucleotide sequence ID" value="NZ_JAVRHQ010000004.1"/>
</dbReference>
<dbReference type="EMBL" id="JAVRHQ010000004">
    <property type="protein sequence ID" value="MDT0642272.1"/>
    <property type="molecule type" value="Genomic_DNA"/>
</dbReference>
<evidence type="ECO:0000313" key="3">
    <source>
        <dbReference type="Proteomes" id="UP001262889"/>
    </source>
</evidence>
<sequence>MKKLDEIMELMADEMADFKIAILKLQLLSRQLSELSIPISTEALEKNLNVFLQKQEAQSQGRDEILRGIDKKLKHARLIPNYLLILLGVLGILSLGLIGYFSYSANAQQEENFEVYRTVMESQNRSYQDYFVAYPEIQEAYCEWLQDGYSDL</sequence>
<keyword evidence="1" id="KW-1133">Transmembrane helix</keyword>
<comment type="caution">
    <text evidence="2">The sequence shown here is derived from an EMBL/GenBank/DDBJ whole genome shotgun (WGS) entry which is preliminary data.</text>
</comment>
<keyword evidence="1" id="KW-0472">Membrane</keyword>
<evidence type="ECO:0000256" key="1">
    <source>
        <dbReference type="SAM" id="Phobius"/>
    </source>
</evidence>
<dbReference type="InterPro" id="IPR046617">
    <property type="entry name" value="DUF6730"/>
</dbReference>
<keyword evidence="3" id="KW-1185">Reference proteome</keyword>
<gene>
    <name evidence="2" type="ORF">RM553_05440</name>
</gene>
<protein>
    <submittedName>
        <fullName evidence="2">DUF6730 family protein</fullName>
    </submittedName>
</protein>
<dbReference type="Proteomes" id="UP001262889">
    <property type="component" value="Unassembled WGS sequence"/>
</dbReference>